<proteinExistence type="predicted"/>
<evidence type="ECO:0000313" key="1">
    <source>
        <dbReference type="EMBL" id="MFM9330115.1"/>
    </source>
</evidence>
<comment type="caution">
    <text evidence="1">The sequence shown here is derived from an EMBL/GenBank/DDBJ whole genome shotgun (WGS) entry which is preliminary data.</text>
</comment>
<gene>
    <name evidence="1" type="ORF">ACI1P1_17590</name>
</gene>
<name>A0ACC7P1E3_9BACL</name>
<dbReference type="Proteomes" id="UP001631969">
    <property type="component" value="Unassembled WGS sequence"/>
</dbReference>
<accession>A0ACC7P1E3</accession>
<protein>
    <submittedName>
        <fullName evidence="1">Aldehyde dehydrogenase</fullName>
    </submittedName>
</protein>
<evidence type="ECO:0000313" key="2">
    <source>
        <dbReference type="Proteomes" id="UP001631969"/>
    </source>
</evidence>
<sequence length="463" mass="51309">MQVSTKEQAGNIVEAQQRLWRTGQTLELHFRLEQLQKLKDALLRFEKPLLEALSKDLGKSEFEGYTTELGFCLKSISETAKKLRKWMKPKKVAVPLHLQPSRSWVQAEPYGSVLIIGPFNYPFQLLIEPLIGAMGAGNCAVLKPSEAAPSVAAVVARLIGETFPEDYIRVVEGEKETVEALIHAPFDYMFFTGSAAVGKIVMKAAAENLVPVTLELGGKSPVIVEPDANLELAAKRIIWGKLINAGQTCIAPDYVLAHSSIKNELVRLMKEAISHFYGENPSASKDYGRIIHTRHLDRLAAILEQDRARIVHGGGVSRENRFMEPTLLDGVQWEDASMAEEIFGPILPILTYDRLEDAILQIQDRPKPLALYLFTESKSVERLVLSRVSFGGGCINDTISHVASSALPFGGVGQSGIGAYHGHHSFELFSHHKSILKKTSRLETGLAFPPYKDKIKLVRRLLK</sequence>
<dbReference type="EMBL" id="JBJURJ010000011">
    <property type="protein sequence ID" value="MFM9330115.1"/>
    <property type="molecule type" value="Genomic_DNA"/>
</dbReference>
<keyword evidence="2" id="KW-1185">Reference proteome</keyword>
<organism evidence="1 2">
    <name type="scientific">Paenibacillus mesotrionivorans</name>
    <dbReference type="NCBI Taxonomy" id="3160968"/>
    <lineage>
        <taxon>Bacteria</taxon>
        <taxon>Bacillati</taxon>
        <taxon>Bacillota</taxon>
        <taxon>Bacilli</taxon>
        <taxon>Bacillales</taxon>
        <taxon>Paenibacillaceae</taxon>
        <taxon>Paenibacillus</taxon>
    </lineage>
</organism>
<reference evidence="1" key="1">
    <citation type="submission" date="2024-12" db="EMBL/GenBank/DDBJ databases">
        <authorList>
            <person name="Wu N."/>
        </authorList>
    </citation>
    <scope>NUCLEOTIDE SEQUENCE</scope>
    <source>
        <strain evidence="1">P15</strain>
    </source>
</reference>